<feature type="transmembrane region" description="Helical" evidence="1">
    <location>
        <begin position="51"/>
        <end position="70"/>
    </location>
</feature>
<dbReference type="FunCoup" id="C5DCE2">
    <property type="interactions" value="14"/>
</dbReference>
<reference evidence="2 3" key="1">
    <citation type="journal article" date="2009" name="Genome Res.">
        <title>Comparative genomics of protoploid Saccharomycetaceae.</title>
        <authorList>
            <consortium name="The Genolevures Consortium"/>
            <person name="Souciet J.-L."/>
            <person name="Dujon B."/>
            <person name="Gaillardin C."/>
            <person name="Johnston M."/>
            <person name="Baret P.V."/>
            <person name="Cliften P."/>
            <person name="Sherman D.J."/>
            <person name="Weissenbach J."/>
            <person name="Westhof E."/>
            <person name="Wincker P."/>
            <person name="Jubin C."/>
            <person name="Poulain J."/>
            <person name="Barbe V."/>
            <person name="Segurens B."/>
            <person name="Artiguenave F."/>
            <person name="Anthouard V."/>
            <person name="Vacherie B."/>
            <person name="Val M.-E."/>
            <person name="Fulton R.S."/>
            <person name="Minx P."/>
            <person name="Wilson R."/>
            <person name="Durrens P."/>
            <person name="Jean G."/>
            <person name="Marck C."/>
            <person name="Martin T."/>
            <person name="Nikolski M."/>
            <person name="Rolland T."/>
            <person name="Seret M.-L."/>
            <person name="Casaregola S."/>
            <person name="Despons L."/>
            <person name="Fairhead C."/>
            <person name="Fischer G."/>
            <person name="Lafontaine I."/>
            <person name="Leh V."/>
            <person name="Lemaire M."/>
            <person name="de Montigny J."/>
            <person name="Neuveglise C."/>
            <person name="Thierry A."/>
            <person name="Blanc-Lenfle I."/>
            <person name="Bleykasten C."/>
            <person name="Diffels J."/>
            <person name="Fritsch E."/>
            <person name="Frangeul L."/>
            <person name="Goeffon A."/>
            <person name="Jauniaux N."/>
            <person name="Kachouri-Lafond R."/>
            <person name="Payen C."/>
            <person name="Potier S."/>
            <person name="Pribylova L."/>
            <person name="Ozanne C."/>
            <person name="Richard G.-F."/>
            <person name="Sacerdot C."/>
            <person name="Straub M.-L."/>
            <person name="Talla E."/>
        </authorList>
    </citation>
    <scope>NUCLEOTIDE SEQUENCE [LARGE SCALE GENOMIC DNA]</scope>
    <source>
        <strain evidence="3">ATCC 56472 / CBS 6340 / NRRL Y-8284</strain>
    </source>
</reference>
<dbReference type="GeneID" id="8290721"/>
<dbReference type="eggNOG" id="ENOG502S3DC">
    <property type="taxonomic scope" value="Eukaryota"/>
</dbReference>
<dbReference type="InParanoid" id="C5DCE2"/>
<dbReference type="Proteomes" id="UP000002036">
    <property type="component" value="Chromosome B"/>
</dbReference>
<dbReference type="EMBL" id="CU928166">
    <property type="protein sequence ID" value="CAR21453.1"/>
    <property type="molecule type" value="Genomic_DNA"/>
</dbReference>
<dbReference type="OMA" id="KWAVWRQ"/>
<organism evidence="2 3">
    <name type="scientific">Lachancea thermotolerans (strain ATCC 56472 / CBS 6340 / NRRL Y-8284)</name>
    <name type="common">Yeast</name>
    <name type="synonym">Kluyveromyces thermotolerans</name>
    <dbReference type="NCBI Taxonomy" id="559295"/>
    <lineage>
        <taxon>Eukaryota</taxon>
        <taxon>Fungi</taxon>
        <taxon>Dikarya</taxon>
        <taxon>Ascomycota</taxon>
        <taxon>Saccharomycotina</taxon>
        <taxon>Saccharomycetes</taxon>
        <taxon>Saccharomycetales</taxon>
        <taxon>Saccharomycetaceae</taxon>
        <taxon>Lachancea</taxon>
    </lineage>
</organism>
<dbReference type="KEGG" id="lth:KLTH0B02332g"/>
<accession>C5DCE2</accession>
<dbReference type="RefSeq" id="XP_002551891.1">
    <property type="nucleotide sequence ID" value="XM_002551845.1"/>
</dbReference>
<evidence type="ECO:0000256" key="1">
    <source>
        <dbReference type="SAM" id="Phobius"/>
    </source>
</evidence>
<dbReference type="HOGENOM" id="CLU_062488_0_0_1"/>
<keyword evidence="1" id="KW-1133">Transmembrane helix</keyword>
<gene>
    <name evidence="2" type="ordered locus">KLTH0B02332g</name>
</gene>
<evidence type="ECO:0000313" key="3">
    <source>
        <dbReference type="Proteomes" id="UP000002036"/>
    </source>
</evidence>
<name>C5DCE2_LACTC</name>
<keyword evidence="1" id="KW-0472">Membrane</keyword>
<dbReference type="AlphaFoldDB" id="C5DCE2"/>
<sequence>MNKALSKIIAIILSEPITMRQVLRRALAVYGLASILSLVKLRRASAGIRRALVIGIFQNASWLLALLNGYPVARKVLKNKFLSFNAALVAAMQLMLPPWVSSYALVESIVDAVRNIHVSIAGSVHFDDVTSNSVRQAALSLLLPLLWKTRNARVKSLLFDRKSVARDFLALFALWNTISLYSFVKSSLYKKEDRQKRRGPDTNKDRETHNALNSRVLKDKFREISELRTSRGTWDKVISCCFGENLTIAAKWAIWRQLLWFLMRVEKKPCSNLQLSSMLMLGFYVLDSSYSRMFVRPGVLRYLARVLVADKLQHRGDWQKTALWAGFNLSLWSKIQEEGQRP</sequence>
<keyword evidence="1" id="KW-0812">Transmembrane</keyword>
<dbReference type="OrthoDB" id="4063341at2759"/>
<protein>
    <submittedName>
        <fullName evidence="2">KLTH0B02332p</fullName>
    </submittedName>
</protein>
<keyword evidence="3" id="KW-1185">Reference proteome</keyword>
<evidence type="ECO:0000313" key="2">
    <source>
        <dbReference type="EMBL" id="CAR21453.1"/>
    </source>
</evidence>
<proteinExistence type="predicted"/>